<reference evidence="10 11" key="1">
    <citation type="submission" date="2019-12" db="EMBL/GenBank/DDBJ databases">
        <authorList>
            <person name="Xu J."/>
        </authorList>
    </citation>
    <scope>NUCLEOTIDE SEQUENCE [LARGE SCALE GENOMIC DNA]</scope>
    <source>
        <strain evidence="10 11">HX-5-24</strain>
    </source>
</reference>
<evidence type="ECO:0000256" key="3">
    <source>
        <dbReference type="ARBA" id="ARBA00022630"/>
    </source>
</evidence>
<feature type="binding site" evidence="6">
    <location>
        <begin position="368"/>
        <end position="370"/>
    </location>
    <ligand>
        <name>FAD</name>
        <dbReference type="ChEBI" id="CHEBI:57692"/>
    </ligand>
</feature>
<evidence type="ECO:0000256" key="4">
    <source>
        <dbReference type="ARBA" id="ARBA00022827"/>
    </source>
</evidence>
<accession>A0A7C9LHQ4</accession>
<dbReference type="InterPro" id="IPR036155">
    <property type="entry name" value="Crypto/Photolyase_N_sf"/>
</dbReference>
<feature type="domain" description="Photolyase/cryptochrome alpha/beta" evidence="9">
    <location>
        <begin position="2"/>
        <end position="131"/>
    </location>
</feature>
<dbReference type="PRINTS" id="PR00147">
    <property type="entry name" value="DNAPHOTLYASE"/>
</dbReference>
<feature type="site" description="Electron transfer via tryptophanyl radical" evidence="7">
    <location>
        <position position="355"/>
    </location>
</feature>
<feature type="site" description="Electron transfer via tryptophanyl radical" evidence="7">
    <location>
        <position position="378"/>
    </location>
</feature>
<dbReference type="InterPro" id="IPR036134">
    <property type="entry name" value="Crypto/Photolyase_FAD-like_sf"/>
</dbReference>
<dbReference type="InterPro" id="IPR018394">
    <property type="entry name" value="DNA_photolyase_1_CS_C"/>
</dbReference>
<comment type="cofactor">
    <cofactor evidence="1">
        <name>(6R)-5,10-methylene-5,6,7,8-tetrahydrofolate</name>
        <dbReference type="ChEBI" id="CHEBI:15636"/>
    </cofactor>
</comment>
<dbReference type="Pfam" id="PF00875">
    <property type="entry name" value="DNA_photolyase"/>
    <property type="match status" value="1"/>
</dbReference>
<evidence type="ECO:0000256" key="7">
    <source>
        <dbReference type="PIRSR" id="PIRSR602081-2"/>
    </source>
</evidence>
<dbReference type="Proteomes" id="UP000479692">
    <property type="component" value="Unassembled WGS sequence"/>
</dbReference>
<comment type="similarity">
    <text evidence="2">Belongs to the DNA photolyase class-1 family.</text>
</comment>
<keyword evidence="3 6" id="KW-0285">Flavoprotein</keyword>
<dbReference type="PANTHER" id="PTHR11455:SF9">
    <property type="entry name" value="CRYPTOCHROME CIRCADIAN CLOCK 5 ISOFORM X1"/>
    <property type="match status" value="1"/>
</dbReference>
<keyword evidence="11" id="KW-1185">Reference proteome</keyword>
<dbReference type="InterPro" id="IPR014729">
    <property type="entry name" value="Rossmann-like_a/b/a_fold"/>
</dbReference>
<dbReference type="SUPFAM" id="SSF48173">
    <property type="entry name" value="Cryptochrome/photolyase FAD-binding domain"/>
    <property type="match status" value="1"/>
</dbReference>
<feature type="binding site" evidence="6">
    <location>
        <begin position="233"/>
        <end position="237"/>
    </location>
    <ligand>
        <name>FAD</name>
        <dbReference type="ChEBI" id="CHEBI:57692"/>
    </ligand>
</feature>
<dbReference type="InterPro" id="IPR002081">
    <property type="entry name" value="Cryptochrome/DNA_photolyase_1"/>
</dbReference>
<dbReference type="GO" id="GO:0003677">
    <property type="term" value="F:DNA binding"/>
    <property type="evidence" value="ECO:0007669"/>
    <property type="project" value="TreeGrafter"/>
</dbReference>
<dbReference type="Pfam" id="PF03441">
    <property type="entry name" value="FAD_binding_7"/>
    <property type="match status" value="1"/>
</dbReference>
<evidence type="ECO:0000256" key="5">
    <source>
        <dbReference type="ARBA" id="ARBA00022991"/>
    </source>
</evidence>
<gene>
    <name evidence="10" type="ORF">GN331_08585</name>
</gene>
<dbReference type="GO" id="GO:0006950">
    <property type="term" value="P:response to stress"/>
    <property type="evidence" value="ECO:0007669"/>
    <property type="project" value="UniProtKB-ARBA"/>
</dbReference>
<dbReference type="InterPro" id="IPR005101">
    <property type="entry name" value="Cryptochr/Photolyase_FAD-bd"/>
</dbReference>
<feature type="site" description="Electron transfer via tryptophanyl radical" evidence="7">
    <location>
        <position position="301"/>
    </location>
</feature>
<evidence type="ECO:0000259" key="9">
    <source>
        <dbReference type="PROSITE" id="PS51645"/>
    </source>
</evidence>
<dbReference type="GO" id="GO:0006139">
    <property type="term" value="P:nucleobase-containing compound metabolic process"/>
    <property type="evidence" value="ECO:0007669"/>
    <property type="project" value="UniProtKB-ARBA"/>
</dbReference>
<evidence type="ECO:0000256" key="8">
    <source>
        <dbReference type="RuleBase" id="RU004182"/>
    </source>
</evidence>
<dbReference type="GO" id="GO:0003904">
    <property type="term" value="F:deoxyribodipyrimidine photo-lyase activity"/>
    <property type="evidence" value="ECO:0007669"/>
    <property type="project" value="TreeGrafter"/>
</dbReference>
<keyword evidence="5 8" id="KW-0157">Chromophore</keyword>
<evidence type="ECO:0000313" key="10">
    <source>
        <dbReference type="EMBL" id="MUV14260.1"/>
    </source>
</evidence>
<keyword evidence="10" id="KW-0456">Lyase</keyword>
<evidence type="ECO:0000256" key="6">
    <source>
        <dbReference type="PIRSR" id="PIRSR602081-1"/>
    </source>
</evidence>
<dbReference type="PROSITE" id="PS51645">
    <property type="entry name" value="PHR_CRY_ALPHA_BETA"/>
    <property type="match status" value="1"/>
</dbReference>
<dbReference type="Gene3D" id="1.10.579.10">
    <property type="entry name" value="DNA Cyclobutane Dipyrimidine Photolyase, subunit A, domain 3"/>
    <property type="match status" value="1"/>
</dbReference>
<dbReference type="Gene3D" id="3.40.50.620">
    <property type="entry name" value="HUPs"/>
    <property type="match status" value="1"/>
</dbReference>
<dbReference type="AlphaFoldDB" id="A0A7C9LHQ4"/>
<proteinExistence type="inferred from homology"/>
<evidence type="ECO:0000256" key="2">
    <source>
        <dbReference type="ARBA" id="ARBA00005862"/>
    </source>
</evidence>
<dbReference type="Gene3D" id="1.25.40.80">
    <property type="match status" value="1"/>
</dbReference>
<comment type="similarity">
    <text evidence="8">Belongs to the DNA photolyase family.</text>
</comment>
<protein>
    <submittedName>
        <fullName evidence="10">Deoxyribodipyrimidine photo-lyase</fullName>
    </submittedName>
</protein>
<dbReference type="SUPFAM" id="SSF52425">
    <property type="entry name" value="Cryptochrome/photolyase, N-terminal domain"/>
    <property type="match status" value="1"/>
</dbReference>
<dbReference type="PANTHER" id="PTHR11455">
    <property type="entry name" value="CRYPTOCHROME"/>
    <property type="match status" value="1"/>
</dbReference>
<keyword evidence="4 6" id="KW-0274">FAD</keyword>
<feature type="binding site" evidence="6">
    <location>
        <position position="221"/>
    </location>
    <ligand>
        <name>FAD</name>
        <dbReference type="ChEBI" id="CHEBI:57692"/>
    </ligand>
</feature>
<dbReference type="GO" id="GO:0071949">
    <property type="term" value="F:FAD binding"/>
    <property type="evidence" value="ECO:0007669"/>
    <property type="project" value="TreeGrafter"/>
</dbReference>
<comment type="cofactor">
    <cofactor evidence="6">
        <name>FAD</name>
        <dbReference type="ChEBI" id="CHEBI:57692"/>
    </cofactor>
    <text evidence="6">Binds 1 FAD per subunit.</text>
</comment>
<evidence type="ECO:0000256" key="1">
    <source>
        <dbReference type="ARBA" id="ARBA00001932"/>
    </source>
</evidence>
<dbReference type="RefSeq" id="WP_156641562.1">
    <property type="nucleotide sequence ID" value="NZ_WOXT01000002.1"/>
</dbReference>
<dbReference type="GO" id="GO:0009416">
    <property type="term" value="P:response to light stimulus"/>
    <property type="evidence" value="ECO:0007669"/>
    <property type="project" value="TreeGrafter"/>
</dbReference>
<dbReference type="EMBL" id="WOXT01000002">
    <property type="protein sequence ID" value="MUV14260.1"/>
    <property type="molecule type" value="Genomic_DNA"/>
</dbReference>
<dbReference type="PROSITE" id="PS00394">
    <property type="entry name" value="DNA_PHOTOLYASES_1_1"/>
    <property type="match status" value="1"/>
</dbReference>
<organism evidence="10 11">
    <name type="scientific">Noviluteimonas gilva</name>
    <dbReference type="NCBI Taxonomy" id="2682097"/>
    <lineage>
        <taxon>Bacteria</taxon>
        <taxon>Pseudomonadati</taxon>
        <taxon>Pseudomonadota</taxon>
        <taxon>Gammaproteobacteria</taxon>
        <taxon>Lysobacterales</taxon>
        <taxon>Lysobacteraceae</taxon>
        <taxon>Noviluteimonas</taxon>
    </lineage>
</organism>
<comment type="caution">
    <text evidence="10">The sequence shown here is derived from an EMBL/GenBank/DDBJ whole genome shotgun (WGS) entry which is preliminary data.</text>
</comment>
<evidence type="ECO:0000313" key="11">
    <source>
        <dbReference type="Proteomes" id="UP000479692"/>
    </source>
</evidence>
<name>A0A7C9LHQ4_9GAMM</name>
<dbReference type="InterPro" id="IPR006050">
    <property type="entry name" value="DNA_photolyase_N"/>
</dbReference>
<sequence>MPHALVWFRDDLRLDDQPALQAAIAQGYAPVPVYVHAPEEEGDWTPGAASDAWRRRSLAALDASLRARGSRLVCVRGPTQAALERLARDTQAEAVFWTRRYEPAIEQRDTALKWTLRQSGLFAQSHNGALLIEPWDVATKAGDPYKVFTPFWKAAAAVMRTPRTFDAPARLPPVTIDGESIDALLPSPTPTWDRPFWTHWTPGEDGARAALQAFVSKVADYPEARDLPAIDGTSSLSPHLHFGEVSIQRVYATIAQCDAPKEARIAYLRQLFWREFAHHLLHHFPRTTDHNLDPRFDAFEWAPIDDAQLNAWKSGRTGIPIVDAGMRQLWQTGWMHNRVRMLVASLLTKHMRTHWIEGARWFWDTLVDADLANNTLGWQWVAGTGADAAPYFRIFNPLLQARRFDPDGAYVRRWVPELGTKDYPVPIVDLAVAREAALAAYSRRGGIPPNRALRD</sequence>
<feature type="binding site" evidence="6">
    <location>
        <position position="267"/>
    </location>
    <ligand>
        <name>FAD</name>
        <dbReference type="ChEBI" id="CHEBI:57692"/>
    </ligand>
</feature>